<dbReference type="OrthoDB" id="755509at2"/>
<name>A0A1I6U5P5_9FLAO</name>
<dbReference type="EMBL" id="FPAG01000006">
    <property type="protein sequence ID" value="SFS96732.1"/>
    <property type="molecule type" value="Genomic_DNA"/>
</dbReference>
<dbReference type="AlphaFoldDB" id="A0A1I6U5P5"/>
<sequence>MNKLLKILLIIIGILITVFGGFYLFLHLAFDGIFTGPAYTKQDLIENYEEKHTQILEVKSFIESNLPSDTYIDIEFENGDLGIFHIRKNGNYDSNWNLDIDSKKTDSLLTVIGWTKSNLENLEDKLDEANCISVASGNPTTIGWQRSGMGKFFYKIFNENLTDSLINEYNGGCTHIYYKDNIVLEYGGGAIGPQCFPGFERKK</sequence>
<dbReference type="RefSeq" id="WP_074979033.1">
    <property type="nucleotide sequence ID" value="NZ_FPAG01000006.1"/>
</dbReference>
<evidence type="ECO:0000313" key="3">
    <source>
        <dbReference type="Proteomes" id="UP000183209"/>
    </source>
</evidence>
<evidence type="ECO:0000256" key="1">
    <source>
        <dbReference type="SAM" id="Phobius"/>
    </source>
</evidence>
<keyword evidence="1" id="KW-0812">Transmembrane</keyword>
<gene>
    <name evidence="2" type="ORF">SAMN04487906_2390</name>
</gene>
<keyword evidence="1" id="KW-1133">Transmembrane helix</keyword>
<proteinExistence type="predicted"/>
<keyword evidence="1" id="KW-0472">Membrane</keyword>
<protein>
    <submittedName>
        <fullName evidence="2">Uncharacterized protein</fullName>
    </submittedName>
</protein>
<accession>A0A1I6U5P5</accession>
<dbReference type="Proteomes" id="UP000183209">
    <property type="component" value="Unassembled WGS sequence"/>
</dbReference>
<evidence type="ECO:0000313" key="2">
    <source>
        <dbReference type="EMBL" id="SFS96732.1"/>
    </source>
</evidence>
<feature type="transmembrane region" description="Helical" evidence="1">
    <location>
        <begin position="7"/>
        <end position="30"/>
    </location>
</feature>
<organism evidence="2 3">
    <name type="scientific">Zhouia amylolytica</name>
    <dbReference type="NCBI Taxonomy" id="376730"/>
    <lineage>
        <taxon>Bacteria</taxon>
        <taxon>Pseudomonadati</taxon>
        <taxon>Bacteroidota</taxon>
        <taxon>Flavobacteriia</taxon>
        <taxon>Flavobacteriales</taxon>
        <taxon>Flavobacteriaceae</taxon>
        <taxon>Zhouia</taxon>
    </lineage>
</organism>
<reference evidence="2 3" key="1">
    <citation type="submission" date="2016-10" db="EMBL/GenBank/DDBJ databases">
        <authorList>
            <person name="de Groot N.N."/>
        </authorList>
    </citation>
    <scope>NUCLEOTIDE SEQUENCE [LARGE SCALE GENOMIC DNA]</scope>
    <source>
        <strain evidence="2 3">CGMCC 1.6114</strain>
    </source>
</reference>